<dbReference type="InterPro" id="IPR020471">
    <property type="entry name" value="AKR"/>
</dbReference>
<reference evidence="3 4" key="1">
    <citation type="journal article" date="2018" name="IMA Fungus">
        <title>IMA Genome-F 9: Draft genome sequence of Annulohypoxylon stygium, Aspergillus mulundensis, Berkeleyomyces basicola (syn. Thielaviopsis basicola), Ceratocystis smalleyi, two Cercospora beticola strains, Coleophoma cylindrospora, Fusarium fracticaudum, Phialophora cf. hyalina, and Morchella septimelata.</title>
        <authorList>
            <person name="Wingfield B.D."/>
            <person name="Bills G.F."/>
            <person name="Dong Y."/>
            <person name="Huang W."/>
            <person name="Nel W.J."/>
            <person name="Swalarsk-Parry B.S."/>
            <person name="Vaghefi N."/>
            <person name="Wilken P.M."/>
            <person name="An Z."/>
            <person name="de Beer Z.W."/>
            <person name="De Vos L."/>
            <person name="Chen L."/>
            <person name="Duong T.A."/>
            <person name="Gao Y."/>
            <person name="Hammerbacher A."/>
            <person name="Kikkert J.R."/>
            <person name="Li Y."/>
            <person name="Li H."/>
            <person name="Li K."/>
            <person name="Li Q."/>
            <person name="Liu X."/>
            <person name="Ma X."/>
            <person name="Naidoo K."/>
            <person name="Pethybridge S.J."/>
            <person name="Sun J."/>
            <person name="Steenkamp E.T."/>
            <person name="van der Nest M.A."/>
            <person name="van Wyk S."/>
            <person name="Wingfield M.J."/>
            <person name="Xiong C."/>
            <person name="Yue Q."/>
            <person name="Zhang X."/>
        </authorList>
    </citation>
    <scope>NUCLEOTIDE SEQUENCE [LARGE SCALE GENOMIC DNA]</scope>
    <source>
        <strain evidence="3 4">BP5796</strain>
    </source>
</reference>
<protein>
    <recommendedName>
        <fullName evidence="2">NADP-dependent oxidoreductase domain-containing protein</fullName>
    </recommendedName>
</protein>
<dbReference type="GO" id="GO:0016491">
    <property type="term" value="F:oxidoreductase activity"/>
    <property type="evidence" value="ECO:0007669"/>
    <property type="project" value="UniProtKB-KW"/>
</dbReference>
<evidence type="ECO:0000256" key="1">
    <source>
        <dbReference type="ARBA" id="ARBA00023002"/>
    </source>
</evidence>
<dbReference type="PRINTS" id="PR00069">
    <property type="entry name" value="ALDKETRDTASE"/>
</dbReference>
<dbReference type="Gene3D" id="3.20.20.100">
    <property type="entry name" value="NADP-dependent oxidoreductase domain"/>
    <property type="match status" value="1"/>
</dbReference>
<feature type="domain" description="NADP-dependent oxidoreductase" evidence="2">
    <location>
        <begin position="10"/>
        <end position="325"/>
    </location>
</feature>
<proteinExistence type="predicted"/>
<gene>
    <name evidence="3" type="ORF">BP5796_05045</name>
</gene>
<dbReference type="PANTHER" id="PTHR43364">
    <property type="entry name" value="NADH-SPECIFIC METHYLGLYOXAL REDUCTASE-RELATED"/>
    <property type="match status" value="1"/>
</dbReference>
<organism evidence="3 4">
    <name type="scientific">Coleophoma crateriformis</name>
    <dbReference type="NCBI Taxonomy" id="565419"/>
    <lineage>
        <taxon>Eukaryota</taxon>
        <taxon>Fungi</taxon>
        <taxon>Dikarya</taxon>
        <taxon>Ascomycota</taxon>
        <taxon>Pezizomycotina</taxon>
        <taxon>Leotiomycetes</taxon>
        <taxon>Helotiales</taxon>
        <taxon>Dermateaceae</taxon>
        <taxon>Coleophoma</taxon>
    </lineage>
</organism>
<dbReference type="CDD" id="cd19075">
    <property type="entry name" value="AKR_AKR7A1-5"/>
    <property type="match status" value="1"/>
</dbReference>
<accession>A0A3D8S228</accession>
<dbReference type="Proteomes" id="UP000256328">
    <property type="component" value="Unassembled WGS sequence"/>
</dbReference>
<dbReference type="InterPro" id="IPR050523">
    <property type="entry name" value="AKR_Detox_Biosynth"/>
</dbReference>
<keyword evidence="1" id="KW-0560">Oxidoreductase</keyword>
<dbReference type="Pfam" id="PF00248">
    <property type="entry name" value="Aldo_ket_red"/>
    <property type="match status" value="1"/>
</dbReference>
<keyword evidence="4" id="KW-1185">Reference proteome</keyword>
<evidence type="ECO:0000259" key="2">
    <source>
        <dbReference type="Pfam" id="PF00248"/>
    </source>
</evidence>
<dbReference type="EMBL" id="PDLN01000007">
    <property type="protein sequence ID" value="RDW80347.1"/>
    <property type="molecule type" value="Genomic_DNA"/>
</dbReference>
<sequence length="337" mass="37710">MAASPNDHLKIVFGAMTFGKTGTRGARVSSLEDAAQMLETFQKHGHNEIDTARLYASGTTEGMLAELKWQDRGLIMATKVFPNAGTAVAIADTYTHSPEDLRRALALSLKELQSESVELYYLHGPDRKTPYKDTLREINQLHQEGKFARFGLSNFMAWEVAQICEICDKHGWIKPAVYQGVYHALQRSIEPELMPCLRYYGMSLYVFQPLAGGFLTGRYTKDQTGFEPGSRFDPKAGQGPVHRARYWNDANYESLALLKSAADSHGMTLAQASLRWLKHHSLLKQDLGDAIIIGASNIKHMKENLSDLEQGPLPEDMLELFQEAWASCKGSAARYHQ</sequence>
<comment type="caution">
    <text evidence="3">The sequence shown here is derived from an EMBL/GenBank/DDBJ whole genome shotgun (WGS) entry which is preliminary data.</text>
</comment>
<dbReference type="InterPro" id="IPR023210">
    <property type="entry name" value="NADP_OxRdtase_dom"/>
</dbReference>
<evidence type="ECO:0000313" key="4">
    <source>
        <dbReference type="Proteomes" id="UP000256328"/>
    </source>
</evidence>
<evidence type="ECO:0000313" key="3">
    <source>
        <dbReference type="EMBL" id="RDW80347.1"/>
    </source>
</evidence>
<dbReference type="SUPFAM" id="SSF51430">
    <property type="entry name" value="NAD(P)-linked oxidoreductase"/>
    <property type="match status" value="1"/>
</dbReference>
<name>A0A3D8S228_9HELO</name>
<dbReference type="AlphaFoldDB" id="A0A3D8S228"/>
<dbReference type="PANTHER" id="PTHR43364:SF4">
    <property type="entry name" value="NAD(P)-LINKED OXIDOREDUCTASE SUPERFAMILY PROTEIN"/>
    <property type="match status" value="1"/>
</dbReference>
<dbReference type="OrthoDB" id="48988at2759"/>
<dbReference type="InterPro" id="IPR036812">
    <property type="entry name" value="NAD(P)_OxRdtase_dom_sf"/>
</dbReference>